<dbReference type="OrthoDB" id="4664297at2759"/>
<evidence type="ECO:0000313" key="7">
    <source>
        <dbReference type="EMBL" id="KIM26898.1"/>
    </source>
</evidence>
<feature type="domain" description="DSBA-like thioredoxin" evidence="6">
    <location>
        <begin position="7"/>
        <end position="203"/>
    </location>
</feature>
<comment type="catalytic activity">
    <reaction evidence="3 4">
        <text>RX + glutathione = an S-substituted glutathione + a halide anion + H(+)</text>
        <dbReference type="Rhea" id="RHEA:16437"/>
        <dbReference type="ChEBI" id="CHEBI:15378"/>
        <dbReference type="ChEBI" id="CHEBI:16042"/>
        <dbReference type="ChEBI" id="CHEBI:17792"/>
        <dbReference type="ChEBI" id="CHEBI:57925"/>
        <dbReference type="ChEBI" id="CHEBI:90779"/>
        <dbReference type="EC" id="2.5.1.18"/>
    </reaction>
</comment>
<organism evidence="7 8">
    <name type="scientific">Serendipita vermifera MAFF 305830</name>
    <dbReference type="NCBI Taxonomy" id="933852"/>
    <lineage>
        <taxon>Eukaryota</taxon>
        <taxon>Fungi</taxon>
        <taxon>Dikarya</taxon>
        <taxon>Basidiomycota</taxon>
        <taxon>Agaricomycotina</taxon>
        <taxon>Agaricomycetes</taxon>
        <taxon>Sebacinales</taxon>
        <taxon>Serendipitaceae</taxon>
        <taxon>Serendipita</taxon>
    </lineage>
</organism>
<evidence type="ECO:0000256" key="1">
    <source>
        <dbReference type="ARBA" id="ARBA00006494"/>
    </source>
</evidence>
<dbReference type="InterPro" id="IPR051924">
    <property type="entry name" value="GST_Kappa/NadH"/>
</dbReference>
<evidence type="ECO:0000259" key="6">
    <source>
        <dbReference type="Pfam" id="PF01323"/>
    </source>
</evidence>
<reference evidence="8" key="2">
    <citation type="submission" date="2015-01" db="EMBL/GenBank/DDBJ databases">
        <title>Evolutionary Origins and Diversification of the Mycorrhizal Mutualists.</title>
        <authorList>
            <consortium name="DOE Joint Genome Institute"/>
            <consortium name="Mycorrhizal Genomics Consortium"/>
            <person name="Kohler A."/>
            <person name="Kuo A."/>
            <person name="Nagy L.G."/>
            <person name="Floudas D."/>
            <person name="Copeland A."/>
            <person name="Barry K.W."/>
            <person name="Cichocki N."/>
            <person name="Veneault-Fourrey C."/>
            <person name="LaButti K."/>
            <person name="Lindquist E.A."/>
            <person name="Lipzen A."/>
            <person name="Lundell T."/>
            <person name="Morin E."/>
            <person name="Murat C."/>
            <person name="Riley R."/>
            <person name="Ohm R."/>
            <person name="Sun H."/>
            <person name="Tunlid A."/>
            <person name="Henrissat B."/>
            <person name="Grigoriev I.V."/>
            <person name="Hibbett D.S."/>
            <person name="Martin F."/>
        </authorList>
    </citation>
    <scope>NUCLEOTIDE SEQUENCE [LARGE SCALE GENOMIC DNA]</scope>
    <source>
        <strain evidence="8">MAFF 305830</strain>
    </source>
</reference>
<dbReference type="PIRSF" id="PIRSF006386">
    <property type="entry name" value="HCCAis_GSTk"/>
    <property type="match status" value="1"/>
</dbReference>
<evidence type="ECO:0000256" key="4">
    <source>
        <dbReference type="PIRNR" id="PIRNR006386"/>
    </source>
</evidence>
<comment type="similarity">
    <text evidence="1 4">Belongs to the GST superfamily. Kappa family.</text>
</comment>
<reference evidence="7 8" key="1">
    <citation type="submission" date="2014-04" db="EMBL/GenBank/DDBJ databases">
        <authorList>
            <consortium name="DOE Joint Genome Institute"/>
            <person name="Kuo A."/>
            <person name="Zuccaro A."/>
            <person name="Kohler A."/>
            <person name="Nagy L.G."/>
            <person name="Floudas D."/>
            <person name="Copeland A."/>
            <person name="Barry K.W."/>
            <person name="Cichocki N."/>
            <person name="Veneault-Fourrey C."/>
            <person name="LaButti K."/>
            <person name="Lindquist E.A."/>
            <person name="Lipzen A."/>
            <person name="Lundell T."/>
            <person name="Morin E."/>
            <person name="Murat C."/>
            <person name="Sun H."/>
            <person name="Tunlid A."/>
            <person name="Henrissat B."/>
            <person name="Grigoriev I.V."/>
            <person name="Hibbett D.S."/>
            <person name="Martin F."/>
            <person name="Nordberg H.P."/>
            <person name="Cantor M.N."/>
            <person name="Hua S.X."/>
        </authorList>
    </citation>
    <scope>NUCLEOTIDE SEQUENCE [LARGE SCALE GENOMIC DNA]</scope>
    <source>
        <strain evidence="7 8">MAFF 305830</strain>
    </source>
</reference>
<evidence type="ECO:0000313" key="8">
    <source>
        <dbReference type="Proteomes" id="UP000054097"/>
    </source>
</evidence>
<dbReference type="EC" id="2.5.1.18" evidence="4"/>
<proteinExistence type="inferred from homology"/>
<dbReference type="HOGENOM" id="CLU_069253_1_3_1"/>
<dbReference type="GO" id="GO:0006749">
    <property type="term" value="P:glutathione metabolic process"/>
    <property type="evidence" value="ECO:0007669"/>
    <property type="project" value="TreeGrafter"/>
</dbReference>
<dbReference type="STRING" id="933852.A0A0C2WKP2"/>
<dbReference type="Gene3D" id="3.40.30.10">
    <property type="entry name" value="Glutaredoxin"/>
    <property type="match status" value="1"/>
</dbReference>
<dbReference type="GO" id="GO:0004364">
    <property type="term" value="F:glutathione transferase activity"/>
    <property type="evidence" value="ECO:0007669"/>
    <property type="project" value="UniProtKB-UniRule"/>
</dbReference>
<dbReference type="GO" id="GO:0005777">
    <property type="term" value="C:peroxisome"/>
    <property type="evidence" value="ECO:0007669"/>
    <property type="project" value="TreeGrafter"/>
</dbReference>
<keyword evidence="8" id="KW-1185">Reference proteome</keyword>
<dbReference type="EMBL" id="KN824302">
    <property type="protein sequence ID" value="KIM26898.1"/>
    <property type="molecule type" value="Genomic_DNA"/>
</dbReference>
<dbReference type="FunFam" id="3.40.30.10:FF:000096">
    <property type="entry name" value="Glutathione S-transferase kappa"/>
    <property type="match status" value="1"/>
</dbReference>
<name>A0A0C2WKP2_SERVB</name>
<dbReference type="AlphaFoldDB" id="A0A0C2WKP2"/>
<accession>A0A0C2WKP2</accession>
<dbReference type="InterPro" id="IPR036249">
    <property type="entry name" value="Thioredoxin-like_sf"/>
</dbReference>
<dbReference type="SUPFAM" id="SSF52833">
    <property type="entry name" value="Thioredoxin-like"/>
    <property type="match status" value="1"/>
</dbReference>
<evidence type="ECO:0000256" key="3">
    <source>
        <dbReference type="ARBA" id="ARBA00047960"/>
    </source>
</evidence>
<dbReference type="InterPro" id="IPR014440">
    <property type="entry name" value="HCCAis_GSTk"/>
</dbReference>
<evidence type="ECO:0000256" key="2">
    <source>
        <dbReference type="ARBA" id="ARBA00022679"/>
    </source>
</evidence>
<dbReference type="Proteomes" id="UP000054097">
    <property type="component" value="Unassembled WGS sequence"/>
</dbReference>
<dbReference type="Pfam" id="PF01323">
    <property type="entry name" value="DSBA"/>
    <property type="match status" value="1"/>
</dbReference>
<feature type="active site" description="Nucleophile" evidence="5">
    <location>
        <position position="15"/>
    </location>
</feature>
<dbReference type="InterPro" id="IPR001853">
    <property type="entry name" value="DSBA-like_thioredoxin_dom"/>
</dbReference>
<evidence type="ECO:0000256" key="5">
    <source>
        <dbReference type="PIRSR" id="PIRSR006386-1"/>
    </source>
</evidence>
<gene>
    <name evidence="7" type="ORF">M408DRAFT_174971</name>
</gene>
<protein>
    <recommendedName>
        <fullName evidence="4">Glutathione S-transferase kappa</fullName>
        <ecNumber evidence="4">2.5.1.18</ecNumber>
    </recommendedName>
</protein>
<sequence length="222" mass="25316">MPPRIKLDFFYDIGSPYSYLAFEILLRYEQLWNLDLQLQPVLLGGVFKLTGNSSPAATQYKRAHMMNDISRVSQEFQIPFSPGPEFPGNTMQTMKMLRYLKDELSPAKFKEATRHYFKENFQVGTALSSPDFVASLPTDILPAADMEVALVKSKEKRISELMKAESTNLVETHGAFGFPWMVVHRSDGEVACYFGSDRFANMAWWLGPEYHWMGPVPVKSNL</sequence>
<dbReference type="GO" id="GO:0005739">
    <property type="term" value="C:mitochondrion"/>
    <property type="evidence" value="ECO:0007669"/>
    <property type="project" value="TreeGrafter"/>
</dbReference>
<dbReference type="PANTHER" id="PTHR42943">
    <property type="entry name" value="GLUTATHIONE S-TRANSFERASE KAPPA"/>
    <property type="match status" value="1"/>
</dbReference>
<keyword evidence="2 4" id="KW-0808">Transferase</keyword>
<dbReference type="GO" id="GO:0004602">
    <property type="term" value="F:glutathione peroxidase activity"/>
    <property type="evidence" value="ECO:0007669"/>
    <property type="project" value="TreeGrafter"/>
</dbReference>
<dbReference type="PANTHER" id="PTHR42943:SF2">
    <property type="entry name" value="GLUTATHIONE S-TRANSFERASE KAPPA 1"/>
    <property type="match status" value="1"/>
</dbReference>